<name>A0AAD7XMV5_9STRA</name>
<dbReference type="InterPro" id="IPR036390">
    <property type="entry name" value="WH_DNA-bd_sf"/>
</dbReference>
<comment type="caution">
    <text evidence="2">The sequence shown here is derived from an EMBL/GenBank/DDBJ whole genome shotgun (WGS) entry which is preliminary data.</text>
</comment>
<dbReference type="Gene3D" id="1.10.10.10">
    <property type="entry name" value="Winged helix-like DNA-binding domain superfamily/Winged helix DNA-binding domain"/>
    <property type="match status" value="1"/>
</dbReference>
<dbReference type="PANTHER" id="PTHR45128">
    <property type="entry name" value="METHYLTRANSFERASE TYPE 11"/>
    <property type="match status" value="1"/>
</dbReference>
<dbReference type="InterPro" id="IPR036388">
    <property type="entry name" value="WH-like_DNA-bd_sf"/>
</dbReference>
<sequence length="393" mass="42156">MTSSASPPMLFVAFAAGGVVALALERWWKNTKTRRGDVEEAQNMVWGAISGAMAASQLYVGDRLDLYSALRELGGKTTALELASKTKLNVRWLREWLAQQASFGVLTLAPGRGDEDANLAYAFATPAMAEVLADPESPAYDISLVQMVPSLVNRAKTMLPEAFRTGRGVAYDDKDVTEAIDRAHVKHIRDVVLPRVFPAANGTSLLSMAGARCADLGCGAGNFLLALARAFPRAAFDGYEVSDVPLAQCVHNIRASKLGNVAVKDARQHPLGDTRDLYDVVTTYDVLHDAPNPAELARQVKNALKPNGVWILGDIAALDSTRANITNNPRAATYFAFSTCLCMACALSEPGGAGLGTLGFTIPVAMDILTTAGFTKVKVVLEQQNMRWFAVSH</sequence>
<dbReference type="Pfam" id="PF13847">
    <property type="entry name" value="Methyltransf_31"/>
    <property type="match status" value="1"/>
</dbReference>
<evidence type="ECO:0000259" key="1">
    <source>
        <dbReference type="Pfam" id="PF13847"/>
    </source>
</evidence>
<dbReference type="SUPFAM" id="SSF46785">
    <property type="entry name" value="Winged helix' DNA-binding domain"/>
    <property type="match status" value="1"/>
</dbReference>
<dbReference type="Gene3D" id="3.40.50.150">
    <property type="entry name" value="Vaccinia Virus protein VP39"/>
    <property type="match status" value="1"/>
</dbReference>
<feature type="domain" description="Methyltransferase" evidence="1">
    <location>
        <begin position="211"/>
        <end position="345"/>
    </location>
</feature>
<dbReference type="EMBL" id="JAQMWT010000040">
    <property type="protein sequence ID" value="KAJ8612811.1"/>
    <property type="molecule type" value="Genomic_DNA"/>
</dbReference>
<dbReference type="AlphaFoldDB" id="A0AAD7XMV5"/>
<evidence type="ECO:0000313" key="2">
    <source>
        <dbReference type="EMBL" id="KAJ8612811.1"/>
    </source>
</evidence>
<keyword evidence="3" id="KW-1185">Reference proteome</keyword>
<organism evidence="2 3">
    <name type="scientific">Chrysophaeum taylorii</name>
    <dbReference type="NCBI Taxonomy" id="2483200"/>
    <lineage>
        <taxon>Eukaryota</taxon>
        <taxon>Sar</taxon>
        <taxon>Stramenopiles</taxon>
        <taxon>Ochrophyta</taxon>
        <taxon>Pelagophyceae</taxon>
        <taxon>Pelagomonadales</taxon>
        <taxon>Pelagomonadaceae</taxon>
        <taxon>Chrysophaeum</taxon>
    </lineage>
</organism>
<gene>
    <name evidence="2" type="ORF">CTAYLR_002019</name>
</gene>
<dbReference type="SUPFAM" id="SSF53335">
    <property type="entry name" value="S-adenosyl-L-methionine-dependent methyltransferases"/>
    <property type="match status" value="1"/>
</dbReference>
<proteinExistence type="predicted"/>
<dbReference type="InterPro" id="IPR025714">
    <property type="entry name" value="Methyltranfer_dom"/>
</dbReference>
<reference evidence="2" key="1">
    <citation type="submission" date="2023-01" db="EMBL/GenBank/DDBJ databases">
        <title>Metagenome sequencing of chrysophaentin producing Chrysophaeum taylorii.</title>
        <authorList>
            <person name="Davison J."/>
            <person name="Bewley C."/>
        </authorList>
    </citation>
    <scope>NUCLEOTIDE SEQUENCE</scope>
    <source>
        <strain evidence="2">NIES-1699</strain>
    </source>
</reference>
<dbReference type="CDD" id="cd02440">
    <property type="entry name" value="AdoMet_MTases"/>
    <property type="match status" value="1"/>
</dbReference>
<dbReference type="PANTHER" id="PTHR45128:SF2">
    <property type="entry name" value="METHYLTRANSFERASE DOMAIN-CONTAINING PROTEIN"/>
    <property type="match status" value="1"/>
</dbReference>
<accession>A0AAD7XMV5</accession>
<dbReference type="InterPro" id="IPR029063">
    <property type="entry name" value="SAM-dependent_MTases_sf"/>
</dbReference>
<dbReference type="Proteomes" id="UP001230188">
    <property type="component" value="Unassembled WGS sequence"/>
</dbReference>
<dbReference type="InterPro" id="IPR053173">
    <property type="entry name" value="SAM-binding_MTase"/>
</dbReference>
<evidence type="ECO:0000313" key="3">
    <source>
        <dbReference type="Proteomes" id="UP001230188"/>
    </source>
</evidence>
<protein>
    <recommendedName>
        <fullName evidence="1">Methyltransferase domain-containing protein</fullName>
    </recommendedName>
</protein>